<evidence type="ECO:0000259" key="1">
    <source>
        <dbReference type="Pfam" id="PF02036"/>
    </source>
</evidence>
<sequence>MSQARKLINELAAGRYDARLRGIRKACAVQLSDDERVVVEIADGSFGIAPEGASEDCQLSCSLDDFLRIFRGEQNLITAIMQGRVGVRGDLGVAQMFQSVFSPGDQQTPGTTR</sequence>
<gene>
    <name evidence="2" type="ORF">BE18_19625</name>
</gene>
<dbReference type="Gene3D" id="3.30.1050.10">
    <property type="entry name" value="SCP2 sterol-binding domain"/>
    <property type="match status" value="1"/>
</dbReference>
<evidence type="ECO:0000313" key="3">
    <source>
        <dbReference type="Proteomes" id="UP000075515"/>
    </source>
</evidence>
<dbReference type="EMBL" id="JEMC01003830">
    <property type="protein sequence ID" value="KYF78189.1"/>
    <property type="molecule type" value="Genomic_DNA"/>
</dbReference>
<dbReference type="Pfam" id="PF02036">
    <property type="entry name" value="SCP2"/>
    <property type="match status" value="1"/>
</dbReference>
<dbReference type="AlphaFoldDB" id="A0A150RD30"/>
<comment type="caution">
    <text evidence="2">The sequence shown here is derived from an EMBL/GenBank/DDBJ whole genome shotgun (WGS) entry which is preliminary data.</text>
</comment>
<dbReference type="Proteomes" id="UP000075515">
    <property type="component" value="Unassembled WGS sequence"/>
</dbReference>
<evidence type="ECO:0000313" key="2">
    <source>
        <dbReference type="EMBL" id="KYF78189.1"/>
    </source>
</evidence>
<reference evidence="2 3" key="1">
    <citation type="submission" date="2014-02" db="EMBL/GenBank/DDBJ databases">
        <title>The small core and large imbalanced accessory genome model reveals a collaborative survival strategy of Sorangium cellulosum strains in nature.</title>
        <authorList>
            <person name="Han K."/>
            <person name="Peng R."/>
            <person name="Blom J."/>
            <person name="Li Y.-Z."/>
        </authorList>
    </citation>
    <scope>NUCLEOTIDE SEQUENCE [LARGE SCALE GENOMIC DNA]</scope>
    <source>
        <strain evidence="2 3">So0149</strain>
    </source>
</reference>
<dbReference type="InterPro" id="IPR003033">
    <property type="entry name" value="SCP2_sterol-bd_dom"/>
</dbReference>
<protein>
    <recommendedName>
        <fullName evidence="1">SCP2 domain-containing protein</fullName>
    </recommendedName>
</protein>
<name>A0A150RD30_SORCE</name>
<feature type="domain" description="SCP2" evidence="1">
    <location>
        <begin position="15"/>
        <end position="101"/>
    </location>
</feature>
<accession>A0A150RD30</accession>
<proteinExistence type="predicted"/>
<dbReference type="SUPFAM" id="SSF55718">
    <property type="entry name" value="SCP-like"/>
    <property type="match status" value="1"/>
</dbReference>
<organism evidence="2 3">
    <name type="scientific">Sorangium cellulosum</name>
    <name type="common">Polyangium cellulosum</name>
    <dbReference type="NCBI Taxonomy" id="56"/>
    <lineage>
        <taxon>Bacteria</taxon>
        <taxon>Pseudomonadati</taxon>
        <taxon>Myxococcota</taxon>
        <taxon>Polyangia</taxon>
        <taxon>Polyangiales</taxon>
        <taxon>Polyangiaceae</taxon>
        <taxon>Sorangium</taxon>
    </lineage>
</organism>
<dbReference type="InterPro" id="IPR036527">
    <property type="entry name" value="SCP2_sterol-bd_dom_sf"/>
</dbReference>